<protein>
    <submittedName>
        <fullName evidence="1">Uncharacterized protein</fullName>
    </submittedName>
</protein>
<organism evidence="1 2">
    <name type="scientific">Phyllobacterium phragmitis</name>
    <dbReference type="NCBI Taxonomy" id="2670329"/>
    <lineage>
        <taxon>Bacteria</taxon>
        <taxon>Pseudomonadati</taxon>
        <taxon>Pseudomonadota</taxon>
        <taxon>Alphaproteobacteria</taxon>
        <taxon>Hyphomicrobiales</taxon>
        <taxon>Phyllobacteriaceae</taxon>
        <taxon>Phyllobacterium</taxon>
    </lineage>
</organism>
<dbReference type="Proteomes" id="UP000239434">
    <property type="component" value="Unassembled WGS sequence"/>
</dbReference>
<keyword evidence="2" id="KW-1185">Reference proteome</keyword>
<evidence type="ECO:0000313" key="2">
    <source>
        <dbReference type="Proteomes" id="UP000239434"/>
    </source>
</evidence>
<evidence type="ECO:0000313" key="1">
    <source>
        <dbReference type="EMBL" id="PRD42273.1"/>
    </source>
</evidence>
<comment type="caution">
    <text evidence="1">The sequence shown here is derived from an EMBL/GenBank/DDBJ whole genome shotgun (WGS) entry which is preliminary data.</text>
</comment>
<dbReference type="RefSeq" id="WP_105743238.1">
    <property type="nucleotide sequence ID" value="NZ_PVBR01000013.1"/>
</dbReference>
<dbReference type="EMBL" id="PVBR01000013">
    <property type="protein sequence ID" value="PRD42273.1"/>
    <property type="molecule type" value="Genomic_DNA"/>
</dbReference>
<name>A0A2S9IP30_9HYPH</name>
<gene>
    <name evidence="1" type="ORF">C5748_17605</name>
</gene>
<dbReference type="AlphaFoldDB" id="A0A2S9IP30"/>
<sequence>MSRLKKITVTAVAIVAGLLAAGLALQQWTMARGHKALYELAKEGGFCKTDKCQEGMNYASAYLGNEFGLSPQMVKWCMGVDSIAHQNVTFGNSIKKILTNAMYVPCGDPIGDTTEE</sequence>
<reference evidence="1 2" key="1">
    <citation type="submission" date="2018-02" db="EMBL/GenBank/DDBJ databases">
        <title>The draft genome of Phyllobacterium sp. 1N-3.</title>
        <authorList>
            <person name="Liu L."/>
            <person name="Li L."/>
            <person name="Zhang X."/>
            <person name="Wang T."/>
            <person name="Liang L."/>
        </authorList>
    </citation>
    <scope>NUCLEOTIDE SEQUENCE [LARGE SCALE GENOMIC DNA]</scope>
    <source>
        <strain evidence="1 2">1N-3</strain>
    </source>
</reference>
<proteinExistence type="predicted"/>
<accession>A0A2S9IP30</accession>